<reference evidence="2" key="1">
    <citation type="journal article" date="2014" name="Science">
        <title>Ancient hybridizations among the ancestral genomes of bread wheat.</title>
        <authorList>
            <consortium name="International Wheat Genome Sequencing Consortium,"/>
            <person name="Marcussen T."/>
            <person name="Sandve S.R."/>
            <person name="Heier L."/>
            <person name="Spannagl M."/>
            <person name="Pfeifer M."/>
            <person name="Jakobsen K.S."/>
            <person name="Wulff B.B."/>
            <person name="Steuernagel B."/>
            <person name="Mayer K.F."/>
            <person name="Olsen O.A."/>
        </authorList>
    </citation>
    <scope>NUCLEOTIDE SEQUENCE [LARGE SCALE GENOMIC DNA]</scope>
    <source>
        <strain evidence="2">cv. AL8/78</strain>
    </source>
</reference>
<evidence type="ECO:0000313" key="2">
    <source>
        <dbReference type="Proteomes" id="UP000015105"/>
    </source>
</evidence>
<reference evidence="1" key="5">
    <citation type="journal article" date="2021" name="G3 (Bethesda)">
        <title>Aegilops tauschii genome assembly Aet v5.0 features greater sequence contiguity and improved annotation.</title>
        <authorList>
            <person name="Wang L."/>
            <person name="Zhu T."/>
            <person name="Rodriguez J.C."/>
            <person name="Deal K.R."/>
            <person name="Dubcovsky J."/>
            <person name="McGuire P.E."/>
            <person name="Lux T."/>
            <person name="Spannagl M."/>
            <person name="Mayer K.F.X."/>
            <person name="Baldrich P."/>
            <person name="Meyers B.C."/>
            <person name="Huo N."/>
            <person name="Gu Y.Q."/>
            <person name="Zhou H."/>
            <person name="Devos K.M."/>
            <person name="Bennetzen J.L."/>
            <person name="Unver T."/>
            <person name="Budak H."/>
            <person name="Gulick P.J."/>
            <person name="Galiba G."/>
            <person name="Kalapos B."/>
            <person name="Nelson D.R."/>
            <person name="Li P."/>
            <person name="You F.M."/>
            <person name="Luo M.C."/>
            <person name="Dvorak J."/>
        </authorList>
    </citation>
    <scope>NUCLEOTIDE SEQUENCE [LARGE SCALE GENOMIC DNA]</scope>
    <source>
        <strain evidence="1">cv. AL8/78</strain>
    </source>
</reference>
<name>A0A453IWF0_AEGTS</name>
<evidence type="ECO:0000313" key="1">
    <source>
        <dbReference type="EnsemblPlants" id="AET4Gv20708800.13"/>
    </source>
</evidence>
<dbReference type="AlphaFoldDB" id="A0A453IWF0"/>
<dbReference type="EnsemblPlants" id="AET4Gv20708800.13">
    <property type="protein sequence ID" value="AET4Gv20708800.13"/>
    <property type="gene ID" value="AET4Gv20708800"/>
</dbReference>
<proteinExistence type="predicted"/>
<organism evidence="1 2">
    <name type="scientific">Aegilops tauschii subsp. strangulata</name>
    <name type="common">Goatgrass</name>
    <dbReference type="NCBI Taxonomy" id="200361"/>
    <lineage>
        <taxon>Eukaryota</taxon>
        <taxon>Viridiplantae</taxon>
        <taxon>Streptophyta</taxon>
        <taxon>Embryophyta</taxon>
        <taxon>Tracheophyta</taxon>
        <taxon>Spermatophyta</taxon>
        <taxon>Magnoliopsida</taxon>
        <taxon>Liliopsida</taxon>
        <taxon>Poales</taxon>
        <taxon>Poaceae</taxon>
        <taxon>BOP clade</taxon>
        <taxon>Pooideae</taxon>
        <taxon>Triticodae</taxon>
        <taxon>Triticeae</taxon>
        <taxon>Triticinae</taxon>
        <taxon>Aegilops</taxon>
    </lineage>
</organism>
<protein>
    <submittedName>
        <fullName evidence="1">Uncharacterized protein</fullName>
    </submittedName>
</protein>
<sequence length="64" mass="7234">TRYEEHCCAALHFSVQKLIISASSFSLSSSNNHYSVSFLWQPVLQLEILVQAMLLGDIPLLLDR</sequence>
<reference evidence="1" key="4">
    <citation type="submission" date="2019-03" db="UniProtKB">
        <authorList>
            <consortium name="EnsemblPlants"/>
        </authorList>
    </citation>
    <scope>IDENTIFICATION</scope>
</reference>
<dbReference type="Gramene" id="AET4Gv20708800.13">
    <property type="protein sequence ID" value="AET4Gv20708800.13"/>
    <property type="gene ID" value="AET4Gv20708800"/>
</dbReference>
<reference evidence="2" key="2">
    <citation type="journal article" date="2017" name="Nat. Plants">
        <title>The Aegilops tauschii genome reveals multiple impacts of transposons.</title>
        <authorList>
            <person name="Zhao G."/>
            <person name="Zou C."/>
            <person name="Li K."/>
            <person name="Wang K."/>
            <person name="Li T."/>
            <person name="Gao L."/>
            <person name="Zhang X."/>
            <person name="Wang H."/>
            <person name="Yang Z."/>
            <person name="Liu X."/>
            <person name="Jiang W."/>
            <person name="Mao L."/>
            <person name="Kong X."/>
            <person name="Jiao Y."/>
            <person name="Jia J."/>
        </authorList>
    </citation>
    <scope>NUCLEOTIDE SEQUENCE [LARGE SCALE GENOMIC DNA]</scope>
    <source>
        <strain evidence="2">cv. AL8/78</strain>
    </source>
</reference>
<keyword evidence="2" id="KW-1185">Reference proteome</keyword>
<dbReference type="Proteomes" id="UP000015105">
    <property type="component" value="Chromosome 4D"/>
</dbReference>
<reference evidence="1" key="3">
    <citation type="journal article" date="2017" name="Nature">
        <title>Genome sequence of the progenitor of the wheat D genome Aegilops tauschii.</title>
        <authorList>
            <person name="Luo M.C."/>
            <person name="Gu Y.Q."/>
            <person name="Puiu D."/>
            <person name="Wang H."/>
            <person name="Twardziok S.O."/>
            <person name="Deal K.R."/>
            <person name="Huo N."/>
            <person name="Zhu T."/>
            <person name="Wang L."/>
            <person name="Wang Y."/>
            <person name="McGuire P.E."/>
            <person name="Liu S."/>
            <person name="Long H."/>
            <person name="Ramasamy R.K."/>
            <person name="Rodriguez J.C."/>
            <person name="Van S.L."/>
            <person name="Yuan L."/>
            <person name="Wang Z."/>
            <person name="Xia Z."/>
            <person name="Xiao L."/>
            <person name="Anderson O.D."/>
            <person name="Ouyang S."/>
            <person name="Liang Y."/>
            <person name="Zimin A.V."/>
            <person name="Pertea G."/>
            <person name="Qi P."/>
            <person name="Bennetzen J.L."/>
            <person name="Dai X."/>
            <person name="Dawson M.W."/>
            <person name="Muller H.G."/>
            <person name="Kugler K."/>
            <person name="Rivarola-Duarte L."/>
            <person name="Spannagl M."/>
            <person name="Mayer K.F.X."/>
            <person name="Lu F.H."/>
            <person name="Bevan M.W."/>
            <person name="Leroy P."/>
            <person name="Li P."/>
            <person name="You F.M."/>
            <person name="Sun Q."/>
            <person name="Liu Z."/>
            <person name="Lyons E."/>
            <person name="Wicker T."/>
            <person name="Salzberg S.L."/>
            <person name="Devos K.M."/>
            <person name="Dvorak J."/>
        </authorList>
    </citation>
    <scope>NUCLEOTIDE SEQUENCE [LARGE SCALE GENOMIC DNA]</scope>
    <source>
        <strain evidence="1">cv. AL8/78</strain>
    </source>
</reference>
<accession>A0A453IWF0</accession>